<dbReference type="InterPro" id="IPR007009">
    <property type="entry name" value="Shq1_C"/>
</dbReference>
<feature type="domain" description="CS" evidence="2">
    <location>
        <begin position="1"/>
        <end position="91"/>
    </location>
</feature>
<evidence type="ECO:0000313" key="4">
    <source>
        <dbReference type="Proteomes" id="UP000186136"/>
    </source>
</evidence>
<accession>A0A1Q2YLT4</accession>
<name>A0A1Q2YLT4_9ASCO</name>
<dbReference type="PROSITE" id="PS51203">
    <property type="entry name" value="CS"/>
    <property type="match status" value="1"/>
</dbReference>
<dbReference type="Pfam" id="PF21413">
    <property type="entry name" value="SHQ1-like_CS"/>
    <property type="match status" value="1"/>
</dbReference>
<comment type="similarity">
    <text evidence="1">Belongs to the SHQ1 family.</text>
</comment>
<comment type="caution">
    <text evidence="3">The sequence shown here is derived from an EMBL/GenBank/DDBJ whole genome shotgun (WGS) entry which is preliminary data.</text>
</comment>
<protein>
    <recommendedName>
        <fullName evidence="2">CS domain-containing protein</fullName>
    </recommendedName>
</protein>
<dbReference type="InterPro" id="IPR008978">
    <property type="entry name" value="HSP20-like_chaperone"/>
</dbReference>
<sequence>MLTPRFELDQNDEFVYIKIHIPNIRFSAAAIEMVINDNVFVFSLPPYYLRLRFPKSLIENEDATSEFDSKEGCIKIRIPKLNRCEYFPDLDLGAKLLARLNEPLNNSSDQRIKEKPTSLIQELEVSNELVNNFENVQPGSSQYSQLAQEALDYDWEIPQKMPPQLTDLQAAVKYGFDNQYSEYLTPSVANGNDINELSDPDHLQPDDRIMERLIKENIKFDMEYYANDYITAKYLSEESDGIKGALQYICPYAKLFQESESKSNVKVEFSQKEQDLMNDLPRKSYLIDDPRPLYYTVLCMLFAYSYEARSFQGETTIESAWTIGKLTPQISCLDSQLIQSNNETEKNMIRIILLTMFRRALDYPLYRHYDMIKKTWMDVYWILRCGKRAVLKVLLAARELFRKHVIYYVYCKILLDDLCSWVLRDDGCNDIVLRNLAHASRKELEKVTKSDIVFEKIIKDEAAANTDEAGEIEEEEEEQFSFLNLIDVEELSDEAYLASQS</sequence>
<gene>
    <name evidence="3" type="ORF">PMKS-004003</name>
</gene>
<evidence type="ECO:0000256" key="1">
    <source>
        <dbReference type="ARBA" id="ARBA00005607"/>
    </source>
</evidence>
<proteinExistence type="inferred from homology"/>
<reference evidence="3 4" key="1">
    <citation type="submission" date="2016-08" db="EMBL/GenBank/DDBJ databases">
        <title>Whole genome shotgun sequence of Pichia membranifaciens KS47-1.</title>
        <authorList>
            <person name="Konishi M."/>
            <person name="Ishida M."/>
            <person name="Arakawa T."/>
            <person name="Kato Y."/>
            <person name="Horiuchi J."/>
        </authorList>
    </citation>
    <scope>NUCLEOTIDE SEQUENCE [LARGE SCALE GENOMIC DNA]</scope>
    <source>
        <strain evidence="3 4">KS47-1</strain>
    </source>
</reference>
<dbReference type="AlphaFoldDB" id="A0A1Q2YLT4"/>
<dbReference type="GO" id="GO:0000493">
    <property type="term" value="P:box H/ACA snoRNP assembly"/>
    <property type="evidence" value="ECO:0007669"/>
    <property type="project" value="InterPro"/>
</dbReference>
<organism evidence="3 4">
    <name type="scientific">Pichia membranifaciens</name>
    <dbReference type="NCBI Taxonomy" id="4926"/>
    <lineage>
        <taxon>Eukaryota</taxon>
        <taxon>Fungi</taxon>
        <taxon>Dikarya</taxon>
        <taxon>Ascomycota</taxon>
        <taxon>Saccharomycotina</taxon>
        <taxon>Pichiomycetes</taxon>
        <taxon>Pichiales</taxon>
        <taxon>Pichiaceae</taxon>
        <taxon>Pichia</taxon>
    </lineage>
</organism>
<dbReference type="SUPFAM" id="SSF49764">
    <property type="entry name" value="HSP20-like chaperones"/>
    <property type="match status" value="1"/>
</dbReference>
<dbReference type="OrthoDB" id="73639at2759"/>
<keyword evidence="4" id="KW-1185">Reference proteome</keyword>
<dbReference type="InterPro" id="IPR048696">
    <property type="entry name" value="SHQ1-like_CS"/>
</dbReference>
<dbReference type="Pfam" id="PF04925">
    <property type="entry name" value="SHQ1"/>
    <property type="match status" value="1"/>
</dbReference>
<evidence type="ECO:0000313" key="3">
    <source>
        <dbReference type="EMBL" id="GAV30489.1"/>
    </source>
</evidence>
<dbReference type="Gene3D" id="2.60.40.790">
    <property type="match status" value="1"/>
</dbReference>
<dbReference type="EMBL" id="BDGI01000181">
    <property type="protein sequence ID" value="GAV30489.1"/>
    <property type="molecule type" value="Genomic_DNA"/>
</dbReference>
<dbReference type="PANTHER" id="PTHR12967">
    <property type="entry name" value="PROTEIN SHQ1 HOMOLOG"/>
    <property type="match status" value="1"/>
</dbReference>
<dbReference type="GO" id="GO:0005737">
    <property type="term" value="C:cytoplasm"/>
    <property type="evidence" value="ECO:0007669"/>
    <property type="project" value="TreeGrafter"/>
</dbReference>
<dbReference type="InterPro" id="IPR039742">
    <property type="entry name" value="Shq1"/>
</dbReference>
<dbReference type="InterPro" id="IPR007052">
    <property type="entry name" value="CS_dom"/>
</dbReference>
<dbReference type="GO" id="GO:0051082">
    <property type="term" value="F:unfolded protein binding"/>
    <property type="evidence" value="ECO:0007669"/>
    <property type="project" value="TreeGrafter"/>
</dbReference>
<dbReference type="PANTHER" id="PTHR12967:SF0">
    <property type="entry name" value="PROTEIN SHQ1 HOMOLOG"/>
    <property type="match status" value="1"/>
</dbReference>
<dbReference type="Proteomes" id="UP000186136">
    <property type="component" value="Unassembled WGS sequence"/>
</dbReference>
<evidence type="ECO:0000259" key="2">
    <source>
        <dbReference type="PROSITE" id="PS51203"/>
    </source>
</evidence>
<dbReference type="GO" id="GO:0005654">
    <property type="term" value="C:nucleoplasm"/>
    <property type="evidence" value="ECO:0007669"/>
    <property type="project" value="TreeGrafter"/>
</dbReference>